<keyword evidence="4" id="KW-1185">Reference proteome</keyword>
<proteinExistence type="predicted"/>
<protein>
    <recommendedName>
        <fullName evidence="2">VQ domain-containing protein</fullName>
    </recommendedName>
</protein>
<feature type="compositionally biased region" description="Basic and acidic residues" evidence="1">
    <location>
        <begin position="76"/>
        <end position="96"/>
    </location>
</feature>
<dbReference type="Proteomes" id="UP000250235">
    <property type="component" value="Unassembled WGS sequence"/>
</dbReference>
<feature type="compositionally biased region" description="Polar residues" evidence="1">
    <location>
        <begin position="1"/>
        <end position="10"/>
    </location>
</feature>
<organism evidence="3 4">
    <name type="scientific">Dorcoceras hygrometricum</name>
    <dbReference type="NCBI Taxonomy" id="472368"/>
    <lineage>
        <taxon>Eukaryota</taxon>
        <taxon>Viridiplantae</taxon>
        <taxon>Streptophyta</taxon>
        <taxon>Embryophyta</taxon>
        <taxon>Tracheophyta</taxon>
        <taxon>Spermatophyta</taxon>
        <taxon>Magnoliopsida</taxon>
        <taxon>eudicotyledons</taxon>
        <taxon>Gunneridae</taxon>
        <taxon>Pentapetalae</taxon>
        <taxon>asterids</taxon>
        <taxon>lamiids</taxon>
        <taxon>Lamiales</taxon>
        <taxon>Gesneriaceae</taxon>
        <taxon>Didymocarpoideae</taxon>
        <taxon>Trichosporeae</taxon>
        <taxon>Loxocarpinae</taxon>
        <taxon>Dorcoceras</taxon>
    </lineage>
</organism>
<feature type="domain" description="VQ" evidence="2">
    <location>
        <begin position="40"/>
        <end position="62"/>
    </location>
</feature>
<reference evidence="3 4" key="1">
    <citation type="journal article" date="2015" name="Proc. Natl. Acad. Sci. U.S.A.">
        <title>The resurrection genome of Boea hygrometrica: A blueprint for survival of dehydration.</title>
        <authorList>
            <person name="Xiao L."/>
            <person name="Yang G."/>
            <person name="Zhang L."/>
            <person name="Yang X."/>
            <person name="Zhao S."/>
            <person name="Ji Z."/>
            <person name="Zhou Q."/>
            <person name="Hu M."/>
            <person name="Wang Y."/>
            <person name="Chen M."/>
            <person name="Xu Y."/>
            <person name="Jin H."/>
            <person name="Xiao X."/>
            <person name="Hu G."/>
            <person name="Bao F."/>
            <person name="Hu Y."/>
            <person name="Wan P."/>
            <person name="Li L."/>
            <person name="Deng X."/>
            <person name="Kuang T."/>
            <person name="Xiang C."/>
            <person name="Zhu J.K."/>
            <person name="Oliver M.J."/>
            <person name="He Y."/>
        </authorList>
    </citation>
    <scope>NUCLEOTIDE SEQUENCE [LARGE SCALE GENOMIC DNA]</scope>
    <source>
        <strain evidence="4">cv. XS01</strain>
    </source>
</reference>
<dbReference type="PANTHER" id="PTHR33143:SF76">
    <property type="entry name" value="VQ MOTIF-CONTAINING PROTEIN 8, CHLOROPLASTIC"/>
    <property type="match status" value="1"/>
</dbReference>
<evidence type="ECO:0000313" key="3">
    <source>
        <dbReference type="EMBL" id="KZV56246.1"/>
    </source>
</evidence>
<name>A0A2Z7DAX8_9LAMI</name>
<dbReference type="PANTHER" id="PTHR33143">
    <property type="entry name" value="F16F4.1 PROTEIN-RELATED"/>
    <property type="match status" value="1"/>
</dbReference>
<dbReference type="OrthoDB" id="1917757at2759"/>
<evidence type="ECO:0000313" key="4">
    <source>
        <dbReference type="Proteomes" id="UP000250235"/>
    </source>
</evidence>
<dbReference type="EMBL" id="KQ988211">
    <property type="protein sequence ID" value="KZV56246.1"/>
    <property type="molecule type" value="Genomic_DNA"/>
</dbReference>
<sequence>MSPSKFQGTEASKGVVENAGNGNVPAPKNHTKRQLVIIYTHSPKAIHAQASDFMALVQKLTGYSWSTEEEEEEVEEGRSSVKPDIAVKDEGKDSRP</sequence>
<feature type="region of interest" description="Disordered" evidence="1">
    <location>
        <begin position="1"/>
        <end position="31"/>
    </location>
</feature>
<gene>
    <name evidence="3" type="ORF">F511_13163</name>
</gene>
<evidence type="ECO:0000256" key="1">
    <source>
        <dbReference type="SAM" id="MobiDB-lite"/>
    </source>
</evidence>
<dbReference type="AlphaFoldDB" id="A0A2Z7DAX8"/>
<evidence type="ECO:0000259" key="2">
    <source>
        <dbReference type="Pfam" id="PF05678"/>
    </source>
</evidence>
<dbReference type="InterPro" id="IPR039607">
    <property type="entry name" value="VQ_8/17/18/20/21/25"/>
</dbReference>
<dbReference type="Pfam" id="PF05678">
    <property type="entry name" value="VQ"/>
    <property type="match status" value="1"/>
</dbReference>
<dbReference type="InterPro" id="IPR008889">
    <property type="entry name" value="VQ"/>
</dbReference>
<accession>A0A2Z7DAX8</accession>
<feature type="region of interest" description="Disordered" evidence="1">
    <location>
        <begin position="65"/>
        <end position="96"/>
    </location>
</feature>
<dbReference type="GO" id="GO:0005634">
    <property type="term" value="C:nucleus"/>
    <property type="evidence" value="ECO:0007669"/>
    <property type="project" value="TreeGrafter"/>
</dbReference>